<dbReference type="InterPro" id="IPR001709">
    <property type="entry name" value="Flavoprot_Pyr_Nucl_cyt_Rdtase"/>
</dbReference>
<dbReference type="Pfam" id="PF00667">
    <property type="entry name" value="FAD_binding_1"/>
    <property type="match status" value="1"/>
</dbReference>
<dbReference type="InterPro" id="IPR023173">
    <property type="entry name" value="NADPH_Cyt_P450_Rdtase_alpha"/>
</dbReference>
<dbReference type="Gene3D" id="1.20.990.10">
    <property type="entry name" value="NADPH-cytochrome p450 Reductase, Chain A, domain 3"/>
    <property type="match status" value="1"/>
</dbReference>
<keyword evidence="8 14" id="KW-0274">FAD</keyword>
<keyword evidence="5 14" id="KW-0285">Flavoprotein</keyword>
<dbReference type="Pfam" id="PF00258">
    <property type="entry name" value="Flavodoxin_1"/>
    <property type="match status" value="1"/>
</dbReference>
<accession>A0ABV8XKC7</accession>
<organism evidence="17 18">
    <name type="scientific">Deinococcus navajonensis</name>
    <dbReference type="NCBI Taxonomy" id="309884"/>
    <lineage>
        <taxon>Bacteria</taxon>
        <taxon>Thermotogati</taxon>
        <taxon>Deinococcota</taxon>
        <taxon>Deinococci</taxon>
        <taxon>Deinococcales</taxon>
        <taxon>Deinococcaceae</taxon>
        <taxon>Deinococcus</taxon>
    </lineage>
</organism>
<evidence type="ECO:0000259" key="15">
    <source>
        <dbReference type="PROSITE" id="PS50902"/>
    </source>
</evidence>
<evidence type="ECO:0000256" key="11">
    <source>
        <dbReference type="ARBA" id="ARBA00023004"/>
    </source>
</evidence>
<evidence type="ECO:0000256" key="5">
    <source>
        <dbReference type="ARBA" id="ARBA00022630"/>
    </source>
</evidence>
<gene>
    <name evidence="17" type="ORF">ACFOZ9_02760</name>
</gene>
<name>A0ABV8XKC7_9DEIO</name>
<keyword evidence="3 14" id="KW-0813">Transport</keyword>
<evidence type="ECO:0000256" key="8">
    <source>
        <dbReference type="ARBA" id="ARBA00022827"/>
    </source>
</evidence>
<keyword evidence="14" id="KW-0249">Electron transport</keyword>
<dbReference type="Gene3D" id="2.40.30.10">
    <property type="entry name" value="Translation factors"/>
    <property type="match status" value="1"/>
</dbReference>
<evidence type="ECO:0000256" key="10">
    <source>
        <dbReference type="ARBA" id="ARBA00023002"/>
    </source>
</evidence>
<dbReference type="PIRSF" id="PIRSF000209">
    <property type="entry name" value="Bifunctional_P450_P450R"/>
    <property type="match status" value="1"/>
</dbReference>
<comment type="cofactor">
    <cofactor evidence="14">
        <name>FAD</name>
        <dbReference type="ChEBI" id="CHEBI:57692"/>
    </cofactor>
    <cofactor evidence="14">
        <name>FMN</name>
        <dbReference type="ChEBI" id="CHEBI:58210"/>
    </cofactor>
</comment>
<evidence type="ECO:0000256" key="7">
    <source>
        <dbReference type="ARBA" id="ARBA00022723"/>
    </source>
</evidence>
<protein>
    <recommendedName>
        <fullName evidence="14">Bifunctional cytochrome P450/NADPH--P450 reductase</fullName>
    </recommendedName>
    <domain>
        <recommendedName>
            <fullName evidence="14">Cytochrome P450</fullName>
            <ecNumber evidence="14">1.14.14.1</ecNumber>
        </recommendedName>
    </domain>
    <domain>
        <recommendedName>
            <fullName evidence="14">NADPH--cytochrome P450 reductase</fullName>
            <ecNumber evidence="14">1.6.2.4</ecNumber>
        </recommendedName>
    </domain>
</protein>
<evidence type="ECO:0000259" key="16">
    <source>
        <dbReference type="PROSITE" id="PS51384"/>
    </source>
</evidence>
<reference evidence="18" key="1">
    <citation type="journal article" date="2019" name="Int. J. Syst. Evol. Microbiol.">
        <title>The Global Catalogue of Microorganisms (GCM) 10K type strain sequencing project: providing services to taxonomists for standard genome sequencing and annotation.</title>
        <authorList>
            <consortium name="The Broad Institute Genomics Platform"/>
            <consortium name="The Broad Institute Genome Sequencing Center for Infectious Disease"/>
            <person name="Wu L."/>
            <person name="Ma J."/>
        </authorList>
    </citation>
    <scope>NUCLEOTIDE SEQUENCE [LARGE SCALE GENOMIC DNA]</scope>
    <source>
        <strain evidence="18">CCUG 56029</strain>
    </source>
</reference>
<dbReference type="PANTHER" id="PTHR19384:SF127">
    <property type="entry name" value="BIFUNCTIONAL CYTOCHROME P450_NADPH--P450 REDUCTASE"/>
    <property type="match status" value="1"/>
</dbReference>
<dbReference type="InterPro" id="IPR029039">
    <property type="entry name" value="Flavoprotein-like_sf"/>
</dbReference>
<dbReference type="SUPFAM" id="SSF63380">
    <property type="entry name" value="Riboflavin synthase domain-like"/>
    <property type="match status" value="1"/>
</dbReference>
<evidence type="ECO:0000313" key="17">
    <source>
        <dbReference type="EMBL" id="MFC4425117.1"/>
    </source>
</evidence>
<evidence type="ECO:0000256" key="12">
    <source>
        <dbReference type="ARBA" id="ARBA00023033"/>
    </source>
</evidence>
<keyword evidence="6 14" id="KW-0288">FMN</keyword>
<keyword evidence="4 14" id="KW-0349">Heme</keyword>
<keyword evidence="7 14" id="KW-0479">Metal-binding</keyword>
<dbReference type="Gene3D" id="1.10.630.10">
    <property type="entry name" value="Cytochrome P450"/>
    <property type="match status" value="1"/>
</dbReference>
<dbReference type="InterPro" id="IPR023206">
    <property type="entry name" value="Bifunctional_P450_P450_red"/>
</dbReference>
<dbReference type="PRINTS" id="PR00369">
    <property type="entry name" value="FLAVODOXIN"/>
</dbReference>
<dbReference type="EC" id="1.14.14.1" evidence="14"/>
<dbReference type="InterPro" id="IPR017938">
    <property type="entry name" value="Riboflavin_synthase-like_b-brl"/>
</dbReference>
<dbReference type="Gene3D" id="3.40.50.80">
    <property type="entry name" value="Nucleotide-binding domain of ferredoxin-NADP reductase (FNR) module"/>
    <property type="match status" value="1"/>
</dbReference>
<proteinExistence type="inferred from homology"/>
<dbReference type="InterPro" id="IPR017972">
    <property type="entry name" value="Cyt_P450_CS"/>
</dbReference>
<dbReference type="EC" id="1.6.2.4" evidence="14"/>
<comment type="similarity">
    <text evidence="2 14">In the N-terminal section; belongs to the cytochrome P450 family.</text>
</comment>
<dbReference type="EMBL" id="JBHSEH010000004">
    <property type="protein sequence ID" value="MFC4425117.1"/>
    <property type="molecule type" value="Genomic_DNA"/>
</dbReference>
<dbReference type="SUPFAM" id="SSF52218">
    <property type="entry name" value="Flavoproteins"/>
    <property type="match status" value="1"/>
</dbReference>
<dbReference type="CDD" id="cd06206">
    <property type="entry name" value="bifunctional_CYPOR"/>
    <property type="match status" value="1"/>
</dbReference>
<dbReference type="InterPro" id="IPR001128">
    <property type="entry name" value="Cyt_P450"/>
</dbReference>
<dbReference type="Pfam" id="PF00067">
    <property type="entry name" value="p450"/>
    <property type="match status" value="1"/>
</dbReference>
<comment type="cofactor">
    <cofactor evidence="1 14">
        <name>heme</name>
        <dbReference type="ChEBI" id="CHEBI:30413"/>
    </cofactor>
</comment>
<evidence type="ECO:0000256" key="13">
    <source>
        <dbReference type="ARBA" id="ARBA00049342"/>
    </source>
</evidence>
<dbReference type="InterPro" id="IPR017927">
    <property type="entry name" value="FAD-bd_FR_type"/>
</dbReference>
<dbReference type="PROSITE" id="PS50902">
    <property type="entry name" value="FLAVODOXIN_LIKE"/>
    <property type="match status" value="1"/>
</dbReference>
<evidence type="ECO:0000256" key="4">
    <source>
        <dbReference type="ARBA" id="ARBA00022617"/>
    </source>
</evidence>
<dbReference type="Pfam" id="PF00175">
    <property type="entry name" value="NAD_binding_1"/>
    <property type="match status" value="1"/>
</dbReference>
<dbReference type="PRINTS" id="PR00371">
    <property type="entry name" value="FPNCR"/>
</dbReference>
<dbReference type="InterPro" id="IPR039261">
    <property type="entry name" value="FNR_nucleotide-bd"/>
</dbReference>
<dbReference type="PROSITE" id="PS51384">
    <property type="entry name" value="FAD_FR"/>
    <property type="match status" value="1"/>
</dbReference>
<dbReference type="Gene3D" id="3.40.50.360">
    <property type="match status" value="1"/>
</dbReference>
<evidence type="ECO:0000313" key="18">
    <source>
        <dbReference type="Proteomes" id="UP001595998"/>
    </source>
</evidence>
<dbReference type="SUPFAM" id="SSF48264">
    <property type="entry name" value="Cytochrome P450"/>
    <property type="match status" value="1"/>
</dbReference>
<dbReference type="SUPFAM" id="SSF52343">
    <property type="entry name" value="Ferredoxin reductase-like, C-terminal NADP-linked domain"/>
    <property type="match status" value="1"/>
</dbReference>
<evidence type="ECO:0000256" key="1">
    <source>
        <dbReference type="ARBA" id="ARBA00001971"/>
    </source>
</evidence>
<dbReference type="InterPro" id="IPR008254">
    <property type="entry name" value="Flavodoxin/NO_synth"/>
</dbReference>
<dbReference type="InterPro" id="IPR001094">
    <property type="entry name" value="Flavdoxin-like"/>
</dbReference>
<comment type="catalytic activity">
    <reaction evidence="14">
        <text>an organic molecule + reduced [NADPH--hemoprotein reductase] + O2 = an alcohol + oxidized [NADPH--hemoprotein reductase] + H2O + H(+)</text>
        <dbReference type="Rhea" id="RHEA:17149"/>
        <dbReference type="Rhea" id="RHEA-COMP:11964"/>
        <dbReference type="Rhea" id="RHEA-COMP:11965"/>
        <dbReference type="ChEBI" id="CHEBI:15377"/>
        <dbReference type="ChEBI" id="CHEBI:15378"/>
        <dbReference type="ChEBI" id="CHEBI:15379"/>
        <dbReference type="ChEBI" id="CHEBI:30879"/>
        <dbReference type="ChEBI" id="CHEBI:57618"/>
        <dbReference type="ChEBI" id="CHEBI:58210"/>
        <dbReference type="ChEBI" id="CHEBI:142491"/>
        <dbReference type="EC" id="1.14.14.1"/>
    </reaction>
</comment>
<evidence type="ECO:0000256" key="3">
    <source>
        <dbReference type="ARBA" id="ARBA00022448"/>
    </source>
</evidence>
<keyword evidence="18" id="KW-1185">Reference proteome</keyword>
<dbReference type="CDD" id="cd11068">
    <property type="entry name" value="CYP120A1"/>
    <property type="match status" value="1"/>
</dbReference>
<evidence type="ECO:0000256" key="6">
    <source>
        <dbReference type="ARBA" id="ARBA00022643"/>
    </source>
</evidence>
<feature type="domain" description="FAD-binding FR-type" evidence="16">
    <location>
        <begin position="666"/>
        <end position="898"/>
    </location>
</feature>
<comment type="catalytic activity">
    <reaction evidence="13 14">
        <text>2 oxidized [cytochrome P450] + NADPH = 2 reduced [cytochrome P450] + NADP(+) + H(+)</text>
        <dbReference type="Rhea" id="RHEA:24040"/>
        <dbReference type="Rhea" id="RHEA-COMP:14627"/>
        <dbReference type="Rhea" id="RHEA-COMP:14628"/>
        <dbReference type="ChEBI" id="CHEBI:15378"/>
        <dbReference type="ChEBI" id="CHEBI:55376"/>
        <dbReference type="ChEBI" id="CHEBI:57783"/>
        <dbReference type="ChEBI" id="CHEBI:58349"/>
        <dbReference type="ChEBI" id="CHEBI:60344"/>
        <dbReference type="EC" id="1.6.2.4"/>
    </reaction>
</comment>
<comment type="caution">
    <text evidence="17">The sequence shown here is derived from an EMBL/GenBank/DDBJ whole genome shotgun (WGS) entry which is preliminary data.</text>
</comment>
<feature type="domain" description="Flavodoxin-like" evidence="15">
    <location>
        <begin position="492"/>
        <end position="631"/>
    </location>
</feature>
<keyword evidence="12 14" id="KW-0503">Monooxygenase</keyword>
<keyword evidence="9 14" id="KW-0521">NADP</keyword>
<dbReference type="Proteomes" id="UP001595998">
    <property type="component" value="Unassembled WGS sequence"/>
</dbReference>
<dbReference type="InterPro" id="IPR003097">
    <property type="entry name" value="CysJ-like_FAD-binding"/>
</dbReference>
<dbReference type="PROSITE" id="PS00086">
    <property type="entry name" value="CYTOCHROME_P450"/>
    <property type="match status" value="1"/>
</dbReference>
<dbReference type="InterPro" id="IPR001433">
    <property type="entry name" value="OxRdtase_FAD/NAD-bd"/>
</dbReference>
<dbReference type="RefSeq" id="WP_380036170.1">
    <property type="nucleotide sequence ID" value="NZ_JBHSEH010000004.1"/>
</dbReference>
<keyword evidence="11 14" id="KW-0408">Iron</keyword>
<evidence type="ECO:0000256" key="9">
    <source>
        <dbReference type="ARBA" id="ARBA00022857"/>
    </source>
</evidence>
<evidence type="ECO:0000256" key="2">
    <source>
        <dbReference type="ARBA" id="ARBA00010018"/>
    </source>
</evidence>
<keyword evidence="10 14" id="KW-0560">Oxidoreductase</keyword>
<evidence type="ECO:0000256" key="14">
    <source>
        <dbReference type="PIRNR" id="PIRNR000209"/>
    </source>
</evidence>
<dbReference type="PANTHER" id="PTHR19384">
    <property type="entry name" value="NITRIC OXIDE SYNTHASE-RELATED"/>
    <property type="match status" value="1"/>
</dbReference>
<dbReference type="InterPro" id="IPR036396">
    <property type="entry name" value="Cyt_P450_sf"/>
</dbReference>
<sequence>MSKAVPRPKAEPLIGQLRAIDTDAPIQSFTRLLHEYGPIIELDLPTVPRPGRVFLLGSYRLIDEVCDDRRFDKRVHRVLKNVRAFAGDGLFTAHTEEPNWQAAHNILMPAFGPLAVREMFPQMQDICEQMLTRWERFGPDEEFDITDHMTRLTLDTIALCAFDYRFNSFYQNEMHPFIGAMVDALDHAGEIRPQLPLRKQQRQRQFGRDIRTMNAISDELIRQRKADPRAGEKHDLLARMLQGRDPATGQGLSDENIRYQMATFLIAGHETTSGLLSFAAHFLMQHPRVFARARAEVDTVVGPRPIKVSDLPKLSYIDQILRETLRLWPTAPAFARRPYETTLLGGEYEVTPQDTLMAILPALHRDLAVWGPDVENFRPERFAPGTIEHIPPNAWKPFGTGQRSCIGRPFAMQEAQLVLASVVQRFDLIAADPQYQLKVKETLTIKPEGLRIRVKRRGDLALRGPVSPVLPTHSSAPAPLAPAELSAEATPLLVLYGSESGSCEAFARRIAADAVTQQYRATVRPLDDQSGSLPAEGAVVIVTASYEGTPPANARKFVAWAGTLGPGDLSGVKFTVFGCGNRDWHRTYQAVPKQVDALLEAAGATRINPRGEADAGGDFFGDFEGWYDTLWPSLGAALGHAVEATQEARLQVKVQAGQRARRLRQDDVQYGWITENRELVNMTHAPARSKRHLEIQLPEGMTYRAGDYLAVLPVNPGASVDRVLRRFGLAKDDEVTIEGGQALTTLPTGQPINVSELLGHYVELGQPATRRQVEALVRATRCPPEKVLLEQLLATYDTEVLGRRKSVLDLLERVQGCELPFADYLTMLPPLKARQYSISSSPLWKAGACTLTVAVVDGPALSGQGRYLGVASSYLRNAEPGTRLAVAVRPSQAAFHLPEDPSTPIIMVCAGTGLAPFHGFLQERAVQHAAGQPVGEALLFFGCDHPDVDFLYNAELRGWETQGVVKVRPAFSDQPFEDVSFVQHRLWRDRADVIRLFEQGARIYVCGDGRHMAPAVRETFVRIYQEATGVSDREANAWADDFERTSARYAADVFA</sequence>